<dbReference type="AlphaFoldDB" id="A0A179DDV7"/>
<evidence type="ECO:0008006" key="3">
    <source>
        <dbReference type="Google" id="ProtNLM"/>
    </source>
</evidence>
<dbReference type="EMBL" id="LWHJ01000028">
    <property type="protein sequence ID" value="OAQ39211.1"/>
    <property type="molecule type" value="Genomic_DNA"/>
</dbReference>
<proteinExistence type="predicted"/>
<dbReference type="Proteomes" id="UP000078459">
    <property type="component" value="Unassembled WGS sequence"/>
</dbReference>
<dbReference type="OrthoDB" id="1364424at2"/>
<reference evidence="1 2" key="1">
    <citation type="submission" date="2016-04" db="EMBL/GenBank/DDBJ databases">
        <authorList>
            <person name="Evans L.H."/>
            <person name="Alamgir A."/>
            <person name="Owens N."/>
            <person name="Weber N.D."/>
            <person name="Virtaneva K."/>
            <person name="Barbian K."/>
            <person name="Babar A."/>
            <person name="Rosenke K."/>
        </authorList>
    </citation>
    <scope>NUCLEOTIDE SEQUENCE [LARGE SCALE GENOMIC DNA]</scope>
    <source>
        <strain evidence="1 2">CCM 8644</strain>
    </source>
</reference>
<accession>A0A179DDV7</accession>
<evidence type="ECO:0000313" key="1">
    <source>
        <dbReference type="EMBL" id="OAQ39211.1"/>
    </source>
</evidence>
<comment type="caution">
    <text evidence="1">The sequence shown here is derived from an EMBL/GenBank/DDBJ whole genome shotgun (WGS) entry which is preliminary data.</text>
</comment>
<organism evidence="1 2">
    <name type="scientific">Pedobacter psychrophilus</name>
    <dbReference type="NCBI Taxonomy" id="1826909"/>
    <lineage>
        <taxon>Bacteria</taxon>
        <taxon>Pseudomonadati</taxon>
        <taxon>Bacteroidota</taxon>
        <taxon>Sphingobacteriia</taxon>
        <taxon>Sphingobacteriales</taxon>
        <taxon>Sphingobacteriaceae</taxon>
        <taxon>Pedobacter</taxon>
    </lineage>
</organism>
<dbReference type="Gene3D" id="2.40.128.510">
    <property type="entry name" value="Protein of unknown function DUF4738"/>
    <property type="match status" value="1"/>
</dbReference>
<evidence type="ECO:0000313" key="2">
    <source>
        <dbReference type="Proteomes" id="UP000078459"/>
    </source>
</evidence>
<dbReference type="PROSITE" id="PS51257">
    <property type="entry name" value="PROKAR_LIPOPROTEIN"/>
    <property type="match status" value="1"/>
</dbReference>
<keyword evidence="2" id="KW-1185">Reference proteome</keyword>
<dbReference type="STRING" id="1826909.A5893_11125"/>
<sequence length="208" mass="24641">MAHNSIRKYINTILVSLSIFYSCSNTRDNNAKAIEFINSLKNKIELDKITSPTCIEENKNSIILSTKTNGPEKCITELLDKNIEIIILKSYLDNYLENMDNLSRNFRYKDVQINLIIKQNSKVILDTTFRREQFVKQILKQRDGNFISKSFLQVYRFSEYHNDSNTIIFYGDIGYDEYMYSESSFQFKHFFDLKNRKLSFSLYQSEED</sequence>
<name>A0A179DDV7_9SPHI</name>
<reference evidence="1 2" key="2">
    <citation type="submission" date="2016-06" db="EMBL/GenBank/DDBJ databases">
        <title>Pedobacter psychrophilus sp. nov., isolated from Antarctic fragmentary rock.</title>
        <authorList>
            <person name="Svec P."/>
        </authorList>
    </citation>
    <scope>NUCLEOTIDE SEQUENCE [LARGE SCALE GENOMIC DNA]</scope>
    <source>
        <strain evidence="1 2">CCM 8644</strain>
    </source>
</reference>
<dbReference type="RefSeq" id="WP_068822736.1">
    <property type="nucleotide sequence ID" value="NZ_LWHJ01000028.1"/>
</dbReference>
<gene>
    <name evidence="1" type="ORF">A5893_11125</name>
</gene>
<protein>
    <recommendedName>
        <fullName evidence="3">Lipoprotein</fullName>
    </recommendedName>
</protein>